<dbReference type="SMART" id="SM00912">
    <property type="entry name" value="Haemagg_act"/>
    <property type="match status" value="1"/>
</dbReference>
<dbReference type="Pfam" id="PF05860">
    <property type="entry name" value="TPS"/>
    <property type="match status" value="1"/>
</dbReference>
<feature type="chain" id="PRO_5003141244" evidence="1">
    <location>
        <begin position="24"/>
        <end position="1546"/>
    </location>
</feature>
<dbReference type="eggNOG" id="COG3210">
    <property type="taxonomic scope" value="Bacteria"/>
</dbReference>
<dbReference type="NCBIfam" id="TIGR01901">
    <property type="entry name" value="adhes_NPXG"/>
    <property type="match status" value="1"/>
</dbReference>
<accession>E0UAQ4</accession>
<dbReference type="Pfam" id="PF12770">
    <property type="entry name" value="CHAT"/>
    <property type="match status" value="1"/>
</dbReference>
<feature type="signal peptide" evidence="1">
    <location>
        <begin position="1"/>
        <end position="23"/>
    </location>
</feature>
<dbReference type="InterPro" id="IPR012334">
    <property type="entry name" value="Pectin_lyas_fold"/>
</dbReference>
<reference evidence="4" key="1">
    <citation type="journal article" date="2011" name="MBio">
        <title>Novel metabolic attributes of the genus Cyanothece, comprising a group of unicellular nitrogen-fixing Cyanobacteria.</title>
        <authorList>
            <person name="Bandyopadhyay A."/>
            <person name="Elvitigala T."/>
            <person name="Welsh E."/>
            <person name="Stockel J."/>
            <person name="Liberton M."/>
            <person name="Min H."/>
            <person name="Sherman L.A."/>
            <person name="Pakrasi H.B."/>
        </authorList>
    </citation>
    <scope>NUCLEOTIDE SEQUENCE [LARGE SCALE GENOMIC DNA]</scope>
    <source>
        <strain evidence="4">PCC 7822</strain>
    </source>
</reference>
<dbReference type="HOGENOM" id="CLU_001178_0_0_3"/>
<dbReference type="Proteomes" id="UP000008206">
    <property type="component" value="Chromosome"/>
</dbReference>
<protein>
    <submittedName>
        <fullName evidence="3">Filamentous hemagglutinin family outer membrane protein</fullName>
    </submittedName>
</protein>
<dbReference type="RefSeq" id="WP_013322012.1">
    <property type="nucleotide sequence ID" value="NC_014501.1"/>
</dbReference>
<dbReference type="SUPFAM" id="SSF51126">
    <property type="entry name" value="Pectin lyase-like"/>
    <property type="match status" value="1"/>
</dbReference>
<sequence>MNKNIALIAALMGLGLSPQLIQAQEITPAHDGTGTVVTPNGNRFDIGGGTLSGDGKNLFQSFSQFGLNASQIANFLSSPSIVNILSRVTGGNPSIINGLIQVTGGNSNLYLINPAGIIFGSGASLNVPADFTASTATRIGFNGGWFNAFGTNNYQALNGNPNSFVFGNSNPAAIINAGNLKVNPSQQLALMAGVVINTGTMEAPGGKITVAAVPGTSRLKISQEGQILSLEVNVPTDELGNPLPFTVGSVPALLTGSSVDTGLVVTPSSQVQLAATNTPIPTTPGNATVSGTLNTSNGNAAALGGEISVTGQQVSLLNASIKADGSNGGGTVLIGGDYQGQGTIPNAQNTYVDSQSVINANAGATGNGGKVIVWADQTTQFNGTINARGGQLAGDGGFAEVSGQQNLSFQGNVDLTATNGNLGTLLLDPENITIVDGNGGANDSQLPEITANNNTGATFTISETKLEQLPATANVVLEATNNITINDLADNQLTFQPGPGGSIRLTADADNNGNGSFSMNSNDTIQASARDISISGANLAVGNLDTSASAANGGAINLTATNGSITVNGSLLSKSDTSNGGAVNLSATGNISTGNIITYSDDNGVGGNVTLNAGGNIDTTTGVGYNVDLPQSLNDLKVPSIVSGSELGDGGNVNLTANGNIKTGFIVSGSYENGTGGNINLESKSGSINTNLTEQVQGEQVTVGALVSASRLGNGGNVSLKASKDITTGIIATGTIGPQQGGNVTLESTGGSVNTAAGANFKAPSVNLLTLLGVPQLAAEQAQGLTVGLGIFSFSNQGQGGNVTITAANDITTSNIVTGSLGKQGGNITLKSLNGAIDTSSGIFAQNLTQEFLTNLGVDANIASIAQAISQRRFGGLLSLSIFGNAGQISLQAKGDISTNYIVSSSFSGQGGDISIRSATGDITSGPVMLNQASFMSSPLSNPNGFVIPGINNQQLLDLLTLGGINSSGANGGDVTLEAPQGNVTVTSINAQGGANGTGGNVNIAAGEFVRLLDSFTDQTGIEASISTVGGAGGGSITVRHGGRGITPFVVGDPSVNGSAGALNSGQFQFVPAGSFPFTTSRGNVAIISVDFRNLVAIPQVFQPEQPPAITTATALTPTITINTLEQTREILAYIERETSEIPALIYVSFVPPGLINGSVTNEDFATKEANLTAQYQNALSLPQNKNTSVLGVIPEENYELELMLITREGKPYRIQLPGVTRKQVQAIAEEFYVEVSNQGSDYKTDAEQLYNWLLAPLEQELAARKIDSVLFFLPTGLRLIPLAALYDKNDPENKHFVIQKDYTVGLAPSLNLVDYRYRNLKNAPVLAFGASQFPAEQEQQPLPAVSVELPLIAGQIRSGEYFLNQQFTLNNLQRQRNQEPFPIVHLATHADFNPDNLNESYIQLYNQKLRLPQWQNMDLDAPTVDLLVISACKTAVGNPDIELGFAGLAVQAGVKTAIASLWYVGDTGTLALMDQFYRQLKTAPIKAVALRDAQRAMLSQEVRQEGNQLITPEGNITLPNNNNGEQSDLSHPYYWASFTLIGSPW</sequence>
<gene>
    <name evidence="3" type="ordered locus">Cyan7822_1922</name>
</gene>
<dbReference type="OrthoDB" id="433405at2"/>
<proteinExistence type="predicted"/>
<organism evidence="3 4">
    <name type="scientific">Gloeothece verrucosa (strain PCC 7822)</name>
    <name type="common">Cyanothece sp. (strain PCC 7822)</name>
    <dbReference type="NCBI Taxonomy" id="497965"/>
    <lineage>
        <taxon>Bacteria</taxon>
        <taxon>Bacillati</taxon>
        <taxon>Cyanobacteriota</taxon>
        <taxon>Cyanophyceae</taxon>
        <taxon>Oscillatoriophycideae</taxon>
        <taxon>Chroococcales</taxon>
        <taxon>Aphanothecaceae</taxon>
        <taxon>Gloeothece</taxon>
        <taxon>Gloeothece verrucosa</taxon>
    </lineage>
</organism>
<dbReference type="InterPro" id="IPR008638">
    <property type="entry name" value="FhaB/CdiA-like_TPS"/>
</dbReference>
<evidence type="ECO:0000313" key="4">
    <source>
        <dbReference type="Proteomes" id="UP000008206"/>
    </source>
</evidence>
<feature type="domain" description="Filamentous haemagglutinin FhaB/tRNA nuclease CdiA-like TPS" evidence="2">
    <location>
        <begin position="28"/>
        <end position="142"/>
    </location>
</feature>
<keyword evidence="4" id="KW-1185">Reference proteome</keyword>
<dbReference type="InterPro" id="IPR011050">
    <property type="entry name" value="Pectin_lyase_fold/virulence"/>
</dbReference>
<dbReference type="EMBL" id="CP002198">
    <property type="protein sequence ID" value="ADN13906.1"/>
    <property type="molecule type" value="Genomic_DNA"/>
</dbReference>
<evidence type="ECO:0000256" key="1">
    <source>
        <dbReference type="SAM" id="SignalP"/>
    </source>
</evidence>
<dbReference type="Gene3D" id="2.160.20.10">
    <property type="entry name" value="Single-stranded right-handed beta-helix, Pectin lyase-like"/>
    <property type="match status" value="2"/>
</dbReference>
<name>E0UAQ4_GLOV7</name>
<evidence type="ECO:0000313" key="3">
    <source>
        <dbReference type="EMBL" id="ADN13906.1"/>
    </source>
</evidence>
<dbReference type="STRING" id="497965.Cyan7822_1922"/>
<dbReference type="KEGG" id="cyj:Cyan7822_1922"/>
<dbReference type="eggNOG" id="COG4995">
    <property type="taxonomic scope" value="Bacteria"/>
</dbReference>
<keyword evidence="1" id="KW-0732">Signal</keyword>
<evidence type="ECO:0000259" key="2">
    <source>
        <dbReference type="SMART" id="SM00912"/>
    </source>
</evidence>
<dbReference type="InterPro" id="IPR024983">
    <property type="entry name" value="CHAT_dom"/>
</dbReference>